<evidence type="ECO:0000313" key="2">
    <source>
        <dbReference type="EMBL" id="PQJ78554.1"/>
    </source>
</evidence>
<name>A0A2S7WLS6_9FLAO</name>
<keyword evidence="3" id="KW-1185">Reference proteome</keyword>
<protein>
    <recommendedName>
        <fullName evidence="1">Suppressor of fused-like domain-containing protein</fullName>
    </recommendedName>
</protein>
<gene>
    <name evidence="2" type="ORF">BTO18_04845</name>
</gene>
<dbReference type="Proteomes" id="UP000238882">
    <property type="component" value="Unassembled WGS sequence"/>
</dbReference>
<dbReference type="Pfam" id="PF05076">
    <property type="entry name" value="SUFU"/>
    <property type="match status" value="1"/>
</dbReference>
<dbReference type="OrthoDB" id="4827574at2"/>
<feature type="domain" description="Suppressor of fused-like" evidence="1">
    <location>
        <begin position="54"/>
        <end position="226"/>
    </location>
</feature>
<accession>A0A2S7WLS6</accession>
<dbReference type="InterPro" id="IPR020941">
    <property type="entry name" value="SUFU-like_domain"/>
</dbReference>
<evidence type="ECO:0000313" key="3">
    <source>
        <dbReference type="Proteomes" id="UP000238882"/>
    </source>
</evidence>
<evidence type="ECO:0000259" key="1">
    <source>
        <dbReference type="Pfam" id="PF05076"/>
    </source>
</evidence>
<sequence>MGIFSFFNNKKQASHIRYSKDNIPNSVKAIDLHLDRFFDKKEDIVVLDEIESKTIHRDIYIIKANQERPFHILLSCGMSALPMEIPDDIESSEFCEVMMLLPKDWNIEYESFSDEKNYWPFRLMKELMILPHPNETWLGYGHTYTYEDSEEYTEGLGFNSVILLSSMELSSEFTEIKLNNNKVIDIYTLIPLYKEELRYKKENGTTKLLEKFDDFNIEEIIKVGRKNVCI</sequence>
<comment type="caution">
    <text evidence="2">The sequence shown here is derived from an EMBL/GenBank/DDBJ whole genome shotgun (WGS) entry which is preliminary data.</text>
</comment>
<dbReference type="AlphaFoldDB" id="A0A2S7WLS6"/>
<organism evidence="2 3">
    <name type="scientific">Polaribacter porphyrae</name>
    <dbReference type="NCBI Taxonomy" id="1137780"/>
    <lineage>
        <taxon>Bacteria</taxon>
        <taxon>Pseudomonadati</taxon>
        <taxon>Bacteroidota</taxon>
        <taxon>Flavobacteriia</taxon>
        <taxon>Flavobacteriales</taxon>
        <taxon>Flavobacteriaceae</taxon>
    </lineage>
</organism>
<dbReference type="RefSeq" id="WP_105015146.1">
    <property type="nucleotide sequence ID" value="NZ_MSCN01000001.1"/>
</dbReference>
<reference evidence="2 3" key="1">
    <citation type="submission" date="2016-12" db="EMBL/GenBank/DDBJ databases">
        <title>Trade-off between light-utilization and light-protection in marine flavobacteria.</title>
        <authorList>
            <person name="Kumagai Y."/>
            <person name="Yoshizawa S."/>
            <person name="Kogure K."/>
            <person name="Iwasaki W."/>
        </authorList>
    </citation>
    <scope>NUCLEOTIDE SEQUENCE [LARGE SCALE GENOMIC DNA]</scope>
    <source>
        <strain evidence="2 3">NBRC 108759</strain>
    </source>
</reference>
<dbReference type="EMBL" id="MSCN01000001">
    <property type="protein sequence ID" value="PQJ78554.1"/>
    <property type="molecule type" value="Genomic_DNA"/>
</dbReference>
<proteinExistence type="predicted"/>